<dbReference type="Proteomes" id="UP000007875">
    <property type="component" value="Unassembled WGS sequence"/>
</dbReference>
<evidence type="ECO:0000256" key="1">
    <source>
        <dbReference type="SAM" id="Phobius"/>
    </source>
</evidence>
<accession>H2YFZ5</accession>
<evidence type="ECO:0000313" key="3">
    <source>
        <dbReference type="Proteomes" id="UP000007875"/>
    </source>
</evidence>
<keyword evidence="1" id="KW-0472">Membrane</keyword>
<proteinExistence type="predicted"/>
<keyword evidence="3" id="KW-1185">Reference proteome</keyword>
<name>H2YFZ5_CIOSA</name>
<dbReference type="AlphaFoldDB" id="H2YFZ5"/>
<keyword evidence="1" id="KW-1133">Transmembrane helix</keyword>
<feature type="transmembrane region" description="Helical" evidence="1">
    <location>
        <begin position="41"/>
        <end position="61"/>
    </location>
</feature>
<evidence type="ECO:0000313" key="2">
    <source>
        <dbReference type="Ensembl" id="ENSCSAVP00000004243.1"/>
    </source>
</evidence>
<organism evidence="2 3">
    <name type="scientific">Ciona savignyi</name>
    <name type="common">Pacific transparent sea squirt</name>
    <dbReference type="NCBI Taxonomy" id="51511"/>
    <lineage>
        <taxon>Eukaryota</taxon>
        <taxon>Metazoa</taxon>
        <taxon>Chordata</taxon>
        <taxon>Tunicata</taxon>
        <taxon>Ascidiacea</taxon>
        <taxon>Phlebobranchia</taxon>
        <taxon>Cionidae</taxon>
        <taxon>Ciona</taxon>
    </lineage>
</organism>
<keyword evidence="1" id="KW-0812">Transmembrane</keyword>
<reference evidence="2" key="3">
    <citation type="submission" date="2025-09" db="UniProtKB">
        <authorList>
            <consortium name="Ensembl"/>
        </authorList>
    </citation>
    <scope>IDENTIFICATION</scope>
</reference>
<dbReference type="InParanoid" id="H2YFZ5"/>
<reference evidence="3" key="1">
    <citation type="submission" date="2003-08" db="EMBL/GenBank/DDBJ databases">
        <authorList>
            <person name="Birren B."/>
            <person name="Nusbaum C."/>
            <person name="Abebe A."/>
            <person name="Abouelleil A."/>
            <person name="Adekoya E."/>
            <person name="Ait-zahra M."/>
            <person name="Allen N."/>
            <person name="Allen T."/>
            <person name="An P."/>
            <person name="Anderson M."/>
            <person name="Anderson S."/>
            <person name="Arachchi H."/>
            <person name="Armbruster J."/>
            <person name="Bachantsang P."/>
            <person name="Baldwin J."/>
            <person name="Barry A."/>
            <person name="Bayul T."/>
            <person name="Blitshsteyn B."/>
            <person name="Bloom T."/>
            <person name="Blye J."/>
            <person name="Boguslavskiy L."/>
            <person name="Borowsky M."/>
            <person name="Boukhgalter B."/>
            <person name="Brunache A."/>
            <person name="Butler J."/>
            <person name="Calixte N."/>
            <person name="Calvo S."/>
            <person name="Camarata J."/>
            <person name="Campo K."/>
            <person name="Chang J."/>
            <person name="Cheshatsang Y."/>
            <person name="Citroen M."/>
            <person name="Collymore A."/>
            <person name="Considine T."/>
            <person name="Cook A."/>
            <person name="Cooke P."/>
            <person name="Corum B."/>
            <person name="Cuomo C."/>
            <person name="David R."/>
            <person name="Dawoe T."/>
            <person name="Degray S."/>
            <person name="Dodge S."/>
            <person name="Dooley K."/>
            <person name="Dorje P."/>
            <person name="Dorjee K."/>
            <person name="Dorris L."/>
            <person name="Duffey N."/>
            <person name="Dupes A."/>
            <person name="Elkins T."/>
            <person name="Engels R."/>
            <person name="Erickson J."/>
            <person name="Farina A."/>
            <person name="Faro S."/>
            <person name="Ferreira P."/>
            <person name="Fischer H."/>
            <person name="Fitzgerald M."/>
            <person name="Foley K."/>
            <person name="Gage D."/>
            <person name="Galagan J."/>
            <person name="Gearin G."/>
            <person name="Gnerre S."/>
            <person name="Gnirke A."/>
            <person name="Goyette A."/>
            <person name="Graham J."/>
            <person name="Grandbois E."/>
            <person name="Gyaltsen K."/>
            <person name="Hafez N."/>
            <person name="Hagopian D."/>
            <person name="Hagos B."/>
            <person name="Hall J."/>
            <person name="Hatcher B."/>
            <person name="Heller A."/>
            <person name="Higgins H."/>
            <person name="Honan T."/>
            <person name="Horn A."/>
            <person name="Houde N."/>
            <person name="Hughes L."/>
            <person name="Hulme W."/>
            <person name="Husby E."/>
            <person name="Iliev I."/>
            <person name="Jaffe D."/>
            <person name="Jones C."/>
            <person name="Kamal M."/>
            <person name="Kamat A."/>
            <person name="Kamvysselis M."/>
            <person name="Karlsson E."/>
            <person name="Kells C."/>
            <person name="Kieu A."/>
            <person name="Kisner P."/>
            <person name="Kodira C."/>
            <person name="Kulbokas E."/>
            <person name="Labutti K."/>
            <person name="Lama D."/>
            <person name="Landers T."/>
            <person name="Leger J."/>
            <person name="Levine S."/>
            <person name="Lewis D."/>
            <person name="Lewis T."/>
            <person name="Lindblad-toh K."/>
            <person name="Liu X."/>
            <person name="Lokyitsang T."/>
            <person name="Lokyitsang Y."/>
            <person name="Lucien O."/>
            <person name="Lui A."/>
            <person name="Ma L.J."/>
            <person name="Mabbitt R."/>
            <person name="Macdonald J."/>
            <person name="Maclean C."/>
            <person name="Major J."/>
            <person name="Manning J."/>
            <person name="Marabella R."/>
            <person name="Maru K."/>
            <person name="Matthews C."/>
            <person name="Mauceli E."/>
            <person name="Mccarthy M."/>
            <person name="Mcdonough S."/>
            <person name="Mcghee T."/>
            <person name="Meldrim J."/>
            <person name="Meneus L."/>
            <person name="Mesirov J."/>
            <person name="Mihalev A."/>
            <person name="Mihova T."/>
            <person name="Mikkelsen T."/>
            <person name="Mlenga V."/>
            <person name="Moru K."/>
            <person name="Mozes J."/>
            <person name="Mulrain L."/>
            <person name="Munson G."/>
            <person name="Naylor J."/>
            <person name="Newes C."/>
            <person name="Nguyen C."/>
            <person name="Nguyen N."/>
            <person name="Nguyen T."/>
            <person name="Nicol R."/>
            <person name="Nielsen C."/>
            <person name="Nizzari M."/>
            <person name="Norbu C."/>
            <person name="Norbu N."/>
            <person name="O'donnell P."/>
            <person name="Okoawo O."/>
            <person name="O'leary S."/>
            <person name="Omotosho B."/>
            <person name="O'neill K."/>
            <person name="Osman S."/>
            <person name="Parker S."/>
            <person name="Perrin D."/>
            <person name="Phunkhang P."/>
            <person name="Piqani B."/>
            <person name="Purcell S."/>
            <person name="Rachupka T."/>
            <person name="Ramasamy U."/>
            <person name="Rameau R."/>
            <person name="Ray V."/>
            <person name="Raymond C."/>
            <person name="Retta R."/>
            <person name="Richardson S."/>
            <person name="Rise C."/>
            <person name="Rodriguez J."/>
            <person name="Rogers J."/>
            <person name="Rogov P."/>
            <person name="Rutman M."/>
            <person name="Schupbach R."/>
            <person name="Seaman C."/>
            <person name="Settipalli S."/>
            <person name="Sharpe T."/>
            <person name="Sheridan J."/>
            <person name="Sherpa N."/>
            <person name="Shi J."/>
            <person name="Smirnov S."/>
            <person name="Smith C."/>
            <person name="Sougnez C."/>
            <person name="Spencer B."/>
            <person name="Stalker J."/>
            <person name="Stange-thomann N."/>
            <person name="Stavropoulos S."/>
            <person name="Stetson K."/>
            <person name="Stone C."/>
            <person name="Stone S."/>
            <person name="Stubbs M."/>
            <person name="Talamas J."/>
            <person name="Tchuinga P."/>
            <person name="Tenzing P."/>
            <person name="Tesfaye S."/>
            <person name="Theodore J."/>
            <person name="Thoulutsang Y."/>
            <person name="Topham K."/>
            <person name="Towey S."/>
            <person name="Tsamla T."/>
            <person name="Tsomo N."/>
            <person name="Vallee D."/>
            <person name="Vassiliev H."/>
            <person name="Venkataraman V."/>
            <person name="Vinson J."/>
            <person name="Vo A."/>
            <person name="Wade C."/>
            <person name="Wang S."/>
            <person name="Wangchuk T."/>
            <person name="Wangdi T."/>
            <person name="Whittaker C."/>
            <person name="Wilkinson J."/>
            <person name="Wu Y."/>
            <person name="Wyman D."/>
            <person name="Yadav S."/>
            <person name="Yang S."/>
            <person name="Yang X."/>
            <person name="Yeager S."/>
            <person name="Yee E."/>
            <person name="Young G."/>
            <person name="Zainoun J."/>
            <person name="Zembeck L."/>
            <person name="Zimmer A."/>
            <person name="Zody M."/>
            <person name="Lander E."/>
        </authorList>
    </citation>
    <scope>NUCLEOTIDE SEQUENCE [LARGE SCALE GENOMIC DNA]</scope>
</reference>
<protein>
    <submittedName>
        <fullName evidence="2">Uncharacterized protein</fullName>
    </submittedName>
</protein>
<dbReference type="HOGENOM" id="CLU_2096015_0_0_1"/>
<dbReference type="Ensembl" id="ENSCSAVT00000004306.1">
    <property type="protein sequence ID" value="ENSCSAVP00000004243.1"/>
    <property type="gene ID" value="ENSCSAVG00000002503.1"/>
</dbReference>
<dbReference type="GeneTree" id="ENSGT00390000003359"/>
<sequence>MASGTWFQSLRASVDSWLTSVAGVTVDDFLNKDPFSSKFNIFLFVALIAMLTAVLALFVIACTFECCGEKEENVGIKRQRKKTASNFGNVFEQPEMEFTVDNKSKIPMDNTAETET</sequence>
<reference evidence="2" key="2">
    <citation type="submission" date="2025-08" db="UniProtKB">
        <authorList>
            <consortium name="Ensembl"/>
        </authorList>
    </citation>
    <scope>IDENTIFICATION</scope>
</reference>